<keyword evidence="2" id="KW-1185">Reference proteome</keyword>
<sequence length="60" mass="6953">KDGSRCEAMLQPFKGFVPLMSPFKWYILLCKVVERSGRGSEVFDESAIEVSKAEERLYFF</sequence>
<dbReference type="Proteomes" id="UP000030671">
    <property type="component" value="Unassembled WGS sequence"/>
</dbReference>
<dbReference type="RefSeq" id="XP_009544274.1">
    <property type="nucleotide sequence ID" value="XM_009545979.1"/>
</dbReference>
<name>W4KFJ1_HETIT</name>
<reference evidence="1 2" key="1">
    <citation type="journal article" date="2012" name="New Phytol.">
        <title>Insight into trade-off between wood decay and parasitism from the genome of a fungal forest pathogen.</title>
        <authorList>
            <person name="Olson A."/>
            <person name="Aerts A."/>
            <person name="Asiegbu F."/>
            <person name="Belbahri L."/>
            <person name="Bouzid O."/>
            <person name="Broberg A."/>
            <person name="Canback B."/>
            <person name="Coutinho P.M."/>
            <person name="Cullen D."/>
            <person name="Dalman K."/>
            <person name="Deflorio G."/>
            <person name="van Diepen L.T."/>
            <person name="Dunand C."/>
            <person name="Duplessis S."/>
            <person name="Durling M."/>
            <person name="Gonthier P."/>
            <person name="Grimwood J."/>
            <person name="Fossdal C.G."/>
            <person name="Hansson D."/>
            <person name="Henrissat B."/>
            <person name="Hietala A."/>
            <person name="Himmelstrand K."/>
            <person name="Hoffmeister D."/>
            <person name="Hogberg N."/>
            <person name="James T.Y."/>
            <person name="Karlsson M."/>
            <person name="Kohler A."/>
            <person name="Kues U."/>
            <person name="Lee Y.H."/>
            <person name="Lin Y.C."/>
            <person name="Lind M."/>
            <person name="Lindquist E."/>
            <person name="Lombard V."/>
            <person name="Lucas S."/>
            <person name="Lunden K."/>
            <person name="Morin E."/>
            <person name="Murat C."/>
            <person name="Park J."/>
            <person name="Raffaello T."/>
            <person name="Rouze P."/>
            <person name="Salamov A."/>
            <person name="Schmutz J."/>
            <person name="Solheim H."/>
            <person name="Stahlberg J."/>
            <person name="Velez H."/>
            <person name="de Vries R.P."/>
            <person name="Wiebenga A."/>
            <person name="Woodward S."/>
            <person name="Yakovlev I."/>
            <person name="Garbelotto M."/>
            <person name="Martin F."/>
            <person name="Grigoriev I.V."/>
            <person name="Stenlid J."/>
        </authorList>
    </citation>
    <scope>NUCLEOTIDE SEQUENCE [LARGE SCALE GENOMIC DNA]</scope>
    <source>
        <strain evidence="1 2">TC 32-1</strain>
    </source>
</reference>
<protein>
    <submittedName>
        <fullName evidence="1">Uncharacterized protein</fullName>
    </submittedName>
</protein>
<dbReference type="InParanoid" id="W4KFJ1"/>
<dbReference type="EMBL" id="KI925456">
    <property type="protein sequence ID" value="ETW84627.1"/>
    <property type="molecule type" value="Genomic_DNA"/>
</dbReference>
<proteinExistence type="predicted"/>
<dbReference type="KEGG" id="hir:HETIRDRAFT_313806"/>
<dbReference type="AlphaFoldDB" id="W4KFJ1"/>
<dbReference type="HOGENOM" id="CLU_167275_1_0_1"/>
<gene>
    <name evidence="1" type="ORF">HETIRDRAFT_313806</name>
</gene>
<feature type="non-terminal residue" evidence="1">
    <location>
        <position position="1"/>
    </location>
</feature>
<accession>W4KFJ1</accession>
<evidence type="ECO:0000313" key="2">
    <source>
        <dbReference type="Proteomes" id="UP000030671"/>
    </source>
</evidence>
<dbReference type="GeneID" id="20670065"/>
<evidence type="ECO:0000313" key="1">
    <source>
        <dbReference type="EMBL" id="ETW84627.1"/>
    </source>
</evidence>
<organism evidence="1 2">
    <name type="scientific">Heterobasidion irregulare (strain TC 32-1)</name>
    <dbReference type="NCBI Taxonomy" id="747525"/>
    <lineage>
        <taxon>Eukaryota</taxon>
        <taxon>Fungi</taxon>
        <taxon>Dikarya</taxon>
        <taxon>Basidiomycota</taxon>
        <taxon>Agaricomycotina</taxon>
        <taxon>Agaricomycetes</taxon>
        <taxon>Russulales</taxon>
        <taxon>Bondarzewiaceae</taxon>
        <taxon>Heterobasidion</taxon>
        <taxon>Heterobasidion annosum species complex</taxon>
    </lineage>
</organism>